<feature type="transmembrane region" description="Helical" evidence="2">
    <location>
        <begin position="258"/>
        <end position="279"/>
    </location>
</feature>
<evidence type="ECO:0000313" key="4">
    <source>
        <dbReference type="Proteomes" id="UP000051448"/>
    </source>
</evidence>
<dbReference type="STRING" id="1423759.FC92_GL000689"/>
<reference evidence="3 4" key="1">
    <citation type="journal article" date="2015" name="Genome Announc.">
        <title>Expanding the biotechnology potential of lactobacilli through comparative genomics of 213 strains and associated genera.</title>
        <authorList>
            <person name="Sun Z."/>
            <person name="Harris H.M."/>
            <person name="McCann A."/>
            <person name="Guo C."/>
            <person name="Argimon S."/>
            <person name="Zhang W."/>
            <person name="Yang X."/>
            <person name="Jeffery I.B."/>
            <person name="Cooney J.C."/>
            <person name="Kagawa T.F."/>
            <person name="Liu W."/>
            <person name="Song Y."/>
            <person name="Salvetti E."/>
            <person name="Wrobel A."/>
            <person name="Rasinkangas P."/>
            <person name="Parkhill J."/>
            <person name="Rea M.C."/>
            <person name="O'Sullivan O."/>
            <person name="Ritari J."/>
            <person name="Douillard F.P."/>
            <person name="Paul Ross R."/>
            <person name="Yang R."/>
            <person name="Briner A.E."/>
            <person name="Felis G.E."/>
            <person name="de Vos W.M."/>
            <person name="Barrangou R."/>
            <person name="Klaenhammer T.R."/>
            <person name="Caufield P.W."/>
            <person name="Cui Y."/>
            <person name="Zhang H."/>
            <person name="O'Toole P.W."/>
        </authorList>
    </citation>
    <scope>NUCLEOTIDE SEQUENCE [LARGE SCALE GENOMIC DNA]</scope>
    <source>
        <strain evidence="3 4">DSM 19519</strain>
    </source>
</reference>
<dbReference type="EMBL" id="AZDX01000002">
    <property type="protein sequence ID" value="KRL08174.1"/>
    <property type="molecule type" value="Genomic_DNA"/>
</dbReference>
<organism evidence="3 4">
    <name type="scientific">Liquorilactobacillus hordei DSM 19519</name>
    <dbReference type="NCBI Taxonomy" id="1423759"/>
    <lineage>
        <taxon>Bacteria</taxon>
        <taxon>Bacillati</taxon>
        <taxon>Bacillota</taxon>
        <taxon>Bacilli</taxon>
        <taxon>Lactobacillales</taxon>
        <taxon>Lactobacillaceae</taxon>
        <taxon>Liquorilactobacillus</taxon>
    </lineage>
</organism>
<dbReference type="SUPFAM" id="SSF158560">
    <property type="entry name" value="BH3980-like"/>
    <property type="match status" value="1"/>
</dbReference>
<feature type="coiled-coil region" evidence="1">
    <location>
        <begin position="1"/>
        <end position="28"/>
    </location>
</feature>
<evidence type="ECO:0008006" key="5">
    <source>
        <dbReference type="Google" id="ProtNLM"/>
    </source>
</evidence>
<dbReference type="OrthoDB" id="1655249at2"/>
<dbReference type="AlphaFoldDB" id="A0A0R1MJS0"/>
<evidence type="ECO:0000313" key="3">
    <source>
        <dbReference type="EMBL" id="KRL08174.1"/>
    </source>
</evidence>
<feature type="transmembrane region" description="Helical" evidence="2">
    <location>
        <begin position="231"/>
        <end position="252"/>
    </location>
</feature>
<gene>
    <name evidence="3" type="ORF">FC92_GL000689</name>
</gene>
<keyword evidence="4" id="KW-1185">Reference proteome</keyword>
<keyword evidence="2" id="KW-0472">Membrane</keyword>
<dbReference type="PATRIC" id="fig|1423759.3.peg.729"/>
<evidence type="ECO:0000256" key="2">
    <source>
        <dbReference type="SAM" id="Phobius"/>
    </source>
</evidence>
<feature type="transmembrane region" description="Helical" evidence="2">
    <location>
        <begin position="97"/>
        <end position="118"/>
    </location>
</feature>
<keyword evidence="2" id="KW-0812">Transmembrane</keyword>
<feature type="transmembrane region" description="Helical" evidence="2">
    <location>
        <begin position="130"/>
        <end position="153"/>
    </location>
</feature>
<keyword evidence="2" id="KW-1133">Transmembrane helix</keyword>
<name>A0A0R1MJS0_9LACO</name>
<feature type="transmembrane region" description="Helical" evidence="2">
    <location>
        <begin position="197"/>
        <end position="219"/>
    </location>
</feature>
<feature type="transmembrane region" description="Helical" evidence="2">
    <location>
        <begin position="165"/>
        <end position="185"/>
    </location>
</feature>
<proteinExistence type="predicted"/>
<dbReference type="GeneID" id="98310314"/>
<dbReference type="Proteomes" id="UP000051448">
    <property type="component" value="Unassembled WGS sequence"/>
</dbReference>
<sequence length="285" mass="32168">MSGKDKRVKEIRNKLNELEKELKGTNATFFEDLRGYLITSSLFYEELDVTEQTYNVCVDLIEAQENGQTAQEYFGKDSRKLADSMIKNFKHASYREVIELILLPVGIYWAITFISNFATKGALKINILEYLLIALLSVGMIVIVFEAVHKSIYLSENNLLRKSKVIQFIIGTIFFSCIIGTFVAISVFTPPVWIVKFLYPSDVILMLTIIAIFLGWIIIGKKRELYSITPFIILMAAVGIAQRIPAVLTIVGANNIKFLAVGAAIIGFLINIVWGRILIKKMARK</sequence>
<protein>
    <recommendedName>
        <fullName evidence="5">Integral membrane protein</fullName>
    </recommendedName>
</protein>
<accession>A0A0R1MJS0</accession>
<keyword evidence="1" id="KW-0175">Coiled coil</keyword>
<dbReference type="Gene3D" id="1.10.1900.10">
    <property type="entry name" value="c-terminal domain of poly(a) binding protein"/>
    <property type="match status" value="1"/>
</dbReference>
<dbReference type="RefSeq" id="WP_057868673.1">
    <property type="nucleotide sequence ID" value="NZ_AZDX01000002.1"/>
</dbReference>
<comment type="caution">
    <text evidence="3">The sequence shown here is derived from an EMBL/GenBank/DDBJ whole genome shotgun (WGS) entry which is preliminary data.</text>
</comment>
<evidence type="ECO:0000256" key="1">
    <source>
        <dbReference type="SAM" id="Coils"/>
    </source>
</evidence>